<evidence type="ECO:0000313" key="2">
    <source>
        <dbReference type="EMBL" id="JAB85596.1"/>
    </source>
</evidence>
<accession>W8AXP8</accession>
<reference evidence="2" key="1">
    <citation type="submission" date="2013-07" db="EMBL/GenBank/DDBJ databases">
        <authorList>
            <person name="Geib S."/>
        </authorList>
    </citation>
    <scope>NUCLEOTIDE SEQUENCE</scope>
</reference>
<feature type="region of interest" description="Disordered" evidence="1">
    <location>
        <begin position="37"/>
        <end position="154"/>
    </location>
</feature>
<organism evidence="2">
    <name type="scientific">Ceratitis capitata</name>
    <name type="common">Mediterranean fruit fly</name>
    <name type="synonym">Tephritis capitata</name>
    <dbReference type="NCBI Taxonomy" id="7213"/>
    <lineage>
        <taxon>Eukaryota</taxon>
        <taxon>Metazoa</taxon>
        <taxon>Ecdysozoa</taxon>
        <taxon>Arthropoda</taxon>
        <taxon>Hexapoda</taxon>
        <taxon>Insecta</taxon>
        <taxon>Pterygota</taxon>
        <taxon>Neoptera</taxon>
        <taxon>Endopterygota</taxon>
        <taxon>Diptera</taxon>
        <taxon>Brachycera</taxon>
        <taxon>Muscomorpha</taxon>
        <taxon>Tephritoidea</taxon>
        <taxon>Tephritidae</taxon>
        <taxon>Ceratitis</taxon>
        <taxon>Ceratitis</taxon>
    </lineage>
</organism>
<protein>
    <submittedName>
        <fullName evidence="2">Uncharacterized protein</fullName>
    </submittedName>
</protein>
<dbReference type="EMBL" id="GAMC01020959">
    <property type="protein sequence ID" value="JAB85596.1"/>
    <property type="molecule type" value="mRNA"/>
</dbReference>
<feature type="compositionally biased region" description="Polar residues" evidence="1">
    <location>
        <begin position="127"/>
        <end position="141"/>
    </location>
</feature>
<feature type="compositionally biased region" description="Polar residues" evidence="1">
    <location>
        <begin position="89"/>
        <end position="116"/>
    </location>
</feature>
<dbReference type="OrthoDB" id="5989513at2759"/>
<proteinExistence type="evidence at transcript level"/>
<dbReference type="AlphaFoldDB" id="W8AXP8"/>
<reference evidence="2" key="2">
    <citation type="journal article" date="2014" name="BMC Genomics">
        <title>A genomic perspective to assessing quality of mass-reared SIT flies used in Mediterranean fruit fly (Ceratitis capitata) eradication in California.</title>
        <authorList>
            <person name="Calla B."/>
            <person name="Hall B."/>
            <person name="Hou S."/>
            <person name="Geib S.M."/>
        </authorList>
    </citation>
    <scope>NUCLEOTIDE SEQUENCE</scope>
</reference>
<feature type="compositionally biased region" description="Polar residues" evidence="1">
    <location>
        <begin position="37"/>
        <end position="58"/>
    </location>
</feature>
<evidence type="ECO:0000256" key="1">
    <source>
        <dbReference type="SAM" id="MobiDB-lite"/>
    </source>
</evidence>
<sequence length="213" mass="23548">MDNSSNRYRLQPRMVRQQMVMARNVNFLFPLSTTPTQISQEKGQLTPVDSESKPSTGIPQREVLSYEPAQSTSLPYGITTPKPKKRLTPSMNFPSLNDGDNQNAANAFKQQPTNDLHTFDGVDETSPMLSATSSGKPSSPATIPASKELPPAPTEIDNVPVTPFRTKPNPHLQVKPAYIDDAHRQFWNPISYLGGPHLLPRDRNSITSILSLD</sequence>
<name>W8AXP8_CERCA</name>